<evidence type="ECO:0000256" key="1">
    <source>
        <dbReference type="ARBA" id="ARBA00022659"/>
    </source>
</evidence>
<sequence length="479" mass="51519">AAWGRAKASSPAITPPLPAGDCGQPPRFVFAEPSAPLEESYVTGATVKYKCRPGYMLARDKSPVITCLPSSLWSENPDFCIGKSCSPPDIMNGNFHYTTNLQFGVTITYSCNMGYRLVGKPSSQCVLKDNEVSWDSVPICESIPCLPPPVIENGQLISGDREFTFGIAATYSCNKGFDLIGEATIHCTTNDNFNGIWSGPAPQCKVVRCKNPEVKNGRKLSGFGPEHKYKDTVAFECNPGHLLNGSSVVTCEADNTWKPPVPTCDPIYCGPAPHFPFAELTTAVGNRSPAGTKLMYQCKPGYTAASGKSSVVACLSNATWSADPDFCIRQQCAPPTIKNGDVTADNFLFETVVTFTCHPGYELKGSSSAKCVVSGNGVDWDKASPSCERQLSHILCEEPPTIDNGIHNGTKGTDFVYGSTVAYKCNDGFTLVGPAFLQCIADDQHWGVWSKPAPECRGAYLCVFLAASSLSSKYLFFPS</sequence>
<dbReference type="AlphaFoldDB" id="A0A8J4I5H0"/>
<name>A0A8J4I5H0_SPHME</name>
<dbReference type="CDD" id="cd00033">
    <property type="entry name" value="CCP"/>
    <property type="match status" value="7"/>
</dbReference>
<feature type="domain" description="Sushi" evidence="7">
    <location>
        <begin position="207"/>
        <end position="266"/>
    </location>
</feature>
<accession>A0A8J4I5H0</accession>
<dbReference type="PROSITE" id="PS50923">
    <property type="entry name" value="SUSHI"/>
    <property type="match status" value="7"/>
</dbReference>
<dbReference type="FunFam" id="2.10.70.10:FF:000038">
    <property type="entry name" value="Complement component receptor type 1"/>
    <property type="match status" value="1"/>
</dbReference>
<evidence type="ECO:0000256" key="2">
    <source>
        <dbReference type="ARBA" id="ARBA00022729"/>
    </source>
</evidence>
<feature type="domain" description="Sushi" evidence="7">
    <location>
        <begin position="83"/>
        <end position="142"/>
    </location>
</feature>
<dbReference type="PANTHER" id="PTHR45656">
    <property type="entry name" value="PROTEIN CBR-CLEC-78"/>
    <property type="match status" value="1"/>
</dbReference>
<dbReference type="InterPro" id="IPR035976">
    <property type="entry name" value="Sushi/SCR/CCP_sf"/>
</dbReference>
<feature type="disulfide bond" evidence="5">
    <location>
        <begin position="396"/>
        <end position="439"/>
    </location>
</feature>
<dbReference type="Pfam" id="PF00084">
    <property type="entry name" value="Sushi"/>
    <property type="match status" value="7"/>
</dbReference>
<feature type="non-terminal residue" evidence="8">
    <location>
        <position position="479"/>
    </location>
</feature>
<dbReference type="InterPro" id="IPR051277">
    <property type="entry name" value="SEZ6_CSMD_C4BPB_Regulators"/>
</dbReference>
<evidence type="ECO:0000256" key="3">
    <source>
        <dbReference type="ARBA" id="ARBA00022737"/>
    </source>
</evidence>
<dbReference type="Gene3D" id="2.10.70.10">
    <property type="entry name" value="Complement Module, domain 1"/>
    <property type="match status" value="7"/>
</dbReference>
<dbReference type="SUPFAM" id="SSF57535">
    <property type="entry name" value="Complement control module/SCR domain"/>
    <property type="match status" value="7"/>
</dbReference>
<reference evidence="8 9" key="1">
    <citation type="journal article" date="2019" name="Gigascience">
        <title>High-coverage genomes to elucidate the evolution of penguins.</title>
        <authorList>
            <person name="Pan H."/>
            <person name="Cole T.L."/>
            <person name="Bi X."/>
            <person name="Fang M."/>
            <person name="Zhou C."/>
            <person name="Yang Z."/>
            <person name="Ksepka D.T."/>
            <person name="Hart T."/>
            <person name="Bouzat J.L."/>
            <person name="Argilla L.S."/>
            <person name="Bertelsen M.F."/>
            <person name="Boersma P.D."/>
            <person name="Bost C.A."/>
            <person name="Cherel Y."/>
            <person name="Dann P."/>
            <person name="Fiddaman S.R."/>
            <person name="Howard P."/>
            <person name="Labuschagne K."/>
            <person name="Mattern T."/>
            <person name="Miller G."/>
            <person name="Parker P."/>
            <person name="Phillips R.A."/>
            <person name="Quillfeldt P."/>
            <person name="Ryan P.G."/>
            <person name="Taylor H."/>
            <person name="Thompson D.R."/>
            <person name="Young M.J."/>
            <person name="Ellegaard M.R."/>
            <person name="Gilbert M.T.P."/>
            <person name="Sinding M.S."/>
            <person name="Pacheco G."/>
            <person name="Shepherd L.D."/>
            <person name="Tennyson A.J.D."/>
            <person name="Grosser S."/>
            <person name="Kay E."/>
            <person name="Nupen L.J."/>
            <person name="Ellenberg U."/>
            <person name="Houston D.M."/>
            <person name="Reeve A.H."/>
            <person name="Johnson K."/>
            <person name="Masello J.F."/>
            <person name="Stracke T."/>
            <person name="McKinlay B."/>
            <person name="Borboroglu P.G."/>
            <person name="Zhang D.X."/>
            <person name="Zhang G."/>
        </authorList>
    </citation>
    <scope>NUCLEOTIDE SEQUENCE [LARGE SCALE GENOMIC DNA]</scope>
    <source>
        <strain evidence="8">GAPE 212</strain>
    </source>
</reference>
<dbReference type="PANTHER" id="PTHR45656:SF4">
    <property type="entry name" value="PROTEIN CBR-CLEC-78"/>
    <property type="match status" value="1"/>
</dbReference>
<keyword evidence="2" id="KW-0732">Signal</keyword>
<proteinExistence type="predicted"/>
<keyword evidence="9" id="KW-1185">Reference proteome</keyword>
<feature type="domain" description="Sushi" evidence="7">
    <location>
        <begin position="143"/>
        <end position="206"/>
    </location>
</feature>
<dbReference type="SMART" id="SM00032">
    <property type="entry name" value="CCP"/>
    <property type="match status" value="7"/>
</dbReference>
<organism evidence="8 9">
    <name type="scientific">Spheniscus mendiculus</name>
    <name type="common">Galapagos penguin</name>
    <dbReference type="NCBI Taxonomy" id="156760"/>
    <lineage>
        <taxon>Eukaryota</taxon>
        <taxon>Metazoa</taxon>
        <taxon>Chordata</taxon>
        <taxon>Craniata</taxon>
        <taxon>Vertebrata</taxon>
        <taxon>Euteleostomi</taxon>
        <taxon>Archelosauria</taxon>
        <taxon>Archosauria</taxon>
        <taxon>Dinosauria</taxon>
        <taxon>Saurischia</taxon>
        <taxon>Theropoda</taxon>
        <taxon>Coelurosauria</taxon>
        <taxon>Aves</taxon>
        <taxon>Neognathae</taxon>
        <taxon>Neoaves</taxon>
        <taxon>Aequornithes</taxon>
        <taxon>Sphenisciformes</taxon>
        <taxon>Spheniscidae</taxon>
        <taxon>Spheniscus</taxon>
    </lineage>
</organism>
<protein>
    <submittedName>
        <fullName evidence="8">Complement receptor type 1</fullName>
    </submittedName>
</protein>
<dbReference type="Proteomes" id="UP000785099">
    <property type="component" value="Unassembled WGS sequence"/>
</dbReference>
<keyword evidence="1 5" id="KW-0768">Sushi</keyword>
<feature type="disulfide bond" evidence="5">
    <location>
        <begin position="237"/>
        <end position="264"/>
    </location>
</feature>
<evidence type="ECO:0000259" key="7">
    <source>
        <dbReference type="PROSITE" id="PS50923"/>
    </source>
</evidence>
<dbReference type="EMBL" id="VUKU01022781">
    <property type="protein sequence ID" value="KAF1407529.1"/>
    <property type="molecule type" value="Genomic_DNA"/>
</dbReference>
<feature type="domain" description="Sushi" evidence="7">
    <location>
        <begin position="330"/>
        <end position="389"/>
    </location>
</feature>
<feature type="region of interest" description="Disordered" evidence="6">
    <location>
        <begin position="1"/>
        <end position="20"/>
    </location>
</feature>
<keyword evidence="8" id="KW-0675">Receptor</keyword>
<dbReference type="InterPro" id="IPR000436">
    <property type="entry name" value="Sushi_SCR_CCP_dom"/>
</dbReference>
<keyword evidence="3" id="KW-0677">Repeat</keyword>
<feature type="domain" description="Sushi" evidence="7">
    <location>
        <begin position="20"/>
        <end position="82"/>
    </location>
</feature>
<comment type="caution">
    <text evidence="8">The sequence shown here is derived from an EMBL/GenBank/DDBJ whole genome shotgun (WGS) entry which is preliminary data.</text>
</comment>
<evidence type="ECO:0000313" key="9">
    <source>
        <dbReference type="Proteomes" id="UP000785099"/>
    </source>
</evidence>
<evidence type="ECO:0000256" key="5">
    <source>
        <dbReference type="PROSITE-ProRule" id="PRU00302"/>
    </source>
</evidence>
<evidence type="ECO:0000256" key="6">
    <source>
        <dbReference type="SAM" id="MobiDB-lite"/>
    </source>
</evidence>
<comment type="caution">
    <text evidence="5">Lacks conserved residue(s) required for the propagation of feature annotation.</text>
</comment>
<evidence type="ECO:0000256" key="4">
    <source>
        <dbReference type="ARBA" id="ARBA00023157"/>
    </source>
</evidence>
<evidence type="ECO:0000313" key="8">
    <source>
        <dbReference type="EMBL" id="KAF1407529.1"/>
    </source>
</evidence>
<feature type="domain" description="Sushi" evidence="7">
    <location>
        <begin position="394"/>
        <end position="458"/>
    </location>
</feature>
<gene>
    <name evidence="8" type="primary">CR1_0</name>
    <name evidence="8" type="ORF">FQV24_0004709</name>
</gene>
<feature type="non-terminal residue" evidence="8">
    <location>
        <position position="1"/>
    </location>
</feature>
<dbReference type="FunFam" id="2.10.70.10:FF:000014">
    <property type="entry name" value="Membrane cofactor protein"/>
    <property type="match status" value="1"/>
</dbReference>
<keyword evidence="4 5" id="KW-1015">Disulfide bond</keyword>
<feature type="domain" description="Sushi" evidence="7">
    <location>
        <begin position="267"/>
        <end position="329"/>
    </location>
</feature>